<protein>
    <recommendedName>
        <fullName evidence="3">DUF1677 family protein</fullName>
    </recommendedName>
</protein>
<evidence type="ECO:0008006" key="3">
    <source>
        <dbReference type="Google" id="ProtNLM"/>
    </source>
</evidence>
<reference evidence="2" key="1">
    <citation type="submission" date="2020-07" db="EMBL/GenBank/DDBJ databases">
        <authorList>
            <person name="Lin J."/>
        </authorList>
    </citation>
    <scope>NUCLEOTIDE SEQUENCE</scope>
</reference>
<dbReference type="PANTHER" id="PTHR33108:SF76">
    <property type="entry name" value="OS06G0199402 PROTEIN"/>
    <property type="match status" value="1"/>
</dbReference>
<organism evidence="2">
    <name type="scientific">Ananas comosus var. bracteatus</name>
    <name type="common">red pineapple</name>
    <dbReference type="NCBI Taxonomy" id="296719"/>
    <lineage>
        <taxon>Eukaryota</taxon>
        <taxon>Viridiplantae</taxon>
        <taxon>Streptophyta</taxon>
        <taxon>Embryophyta</taxon>
        <taxon>Tracheophyta</taxon>
        <taxon>Spermatophyta</taxon>
        <taxon>Magnoliopsida</taxon>
        <taxon>Liliopsida</taxon>
        <taxon>Poales</taxon>
        <taxon>Bromeliaceae</taxon>
        <taxon>Bromelioideae</taxon>
        <taxon>Ananas</taxon>
    </lineage>
</organism>
<feature type="region of interest" description="Disordered" evidence="1">
    <location>
        <begin position="167"/>
        <end position="217"/>
    </location>
</feature>
<dbReference type="AlphaFoldDB" id="A0A6V7P8V4"/>
<sequence>MISEKTKQNAAAATKTATTKKTAFAAALGIGGEDSYAVWEKERVSVGDGDDDEGRGCCGGGGGCGGGGAEATVSEVECECCGLTEECTPAYISRVRERHLGRWICGLCAEAVKDEIGRSGWPISTAEAIDRHASFFRAFRAVAPPDHAAQHLVAAIARLLRRSLDSPRAAAPAPPDSPRLPTTATAAPAPAPAPFRRTAARLSPALQAAASPLSKAE</sequence>
<dbReference type="EMBL" id="LR862146">
    <property type="protein sequence ID" value="CAD1827242.1"/>
    <property type="molecule type" value="Genomic_DNA"/>
</dbReference>
<evidence type="ECO:0000256" key="1">
    <source>
        <dbReference type="SAM" id="MobiDB-lite"/>
    </source>
</evidence>
<feature type="compositionally biased region" description="Low complexity" evidence="1">
    <location>
        <begin position="179"/>
        <end position="217"/>
    </location>
</feature>
<gene>
    <name evidence="2" type="ORF">CB5_LOCUS10453</name>
</gene>
<evidence type="ECO:0000313" key="2">
    <source>
        <dbReference type="EMBL" id="CAD1827242.1"/>
    </source>
</evidence>
<dbReference type="PANTHER" id="PTHR33108">
    <property type="entry name" value="OS01G0745000 PROTEIN"/>
    <property type="match status" value="1"/>
</dbReference>
<dbReference type="Pfam" id="PF07911">
    <property type="entry name" value="DUF1677"/>
    <property type="match status" value="1"/>
</dbReference>
<accession>A0A6V7P8V4</accession>
<name>A0A6V7P8V4_ANACO</name>
<proteinExistence type="predicted"/>
<dbReference type="InterPro" id="IPR012876">
    <property type="entry name" value="DUF1677_pln"/>
</dbReference>